<dbReference type="PANTHER" id="PTHR28280">
    <property type="entry name" value="SHUTTLING PRE-60S FACTOR ECM1"/>
    <property type="match status" value="1"/>
</dbReference>
<feature type="region of interest" description="Disordered" evidence="7">
    <location>
        <begin position="112"/>
        <end position="146"/>
    </location>
</feature>
<dbReference type="VEuPathDB" id="FungiDB:HMPREF1541_09887"/>
<dbReference type="AlphaFoldDB" id="W2S8H5"/>
<dbReference type="InterPro" id="IPR053278">
    <property type="entry name" value="Pre-60S_factor_ECM1"/>
</dbReference>
<dbReference type="EMBL" id="KB822713">
    <property type="protein sequence ID" value="ETN45011.1"/>
    <property type="molecule type" value="Genomic_DNA"/>
</dbReference>
<keyword evidence="3" id="KW-0813">Transport</keyword>
<keyword evidence="9" id="KW-1185">Reference proteome</keyword>
<dbReference type="OrthoDB" id="5304887at2759"/>
<evidence type="ECO:0000313" key="9">
    <source>
        <dbReference type="Proteomes" id="UP000030752"/>
    </source>
</evidence>
<reference evidence="8 9" key="1">
    <citation type="submission" date="2013-03" db="EMBL/GenBank/DDBJ databases">
        <title>The Genome Sequence of Phialophora europaea CBS 101466.</title>
        <authorList>
            <consortium name="The Broad Institute Genomics Platform"/>
            <person name="Cuomo C."/>
            <person name="de Hoog S."/>
            <person name="Gorbushina A."/>
            <person name="Walker B."/>
            <person name="Young S.K."/>
            <person name="Zeng Q."/>
            <person name="Gargeya S."/>
            <person name="Fitzgerald M."/>
            <person name="Haas B."/>
            <person name="Abouelleil A."/>
            <person name="Allen A.W."/>
            <person name="Alvarado L."/>
            <person name="Arachchi H.M."/>
            <person name="Berlin A.M."/>
            <person name="Chapman S.B."/>
            <person name="Gainer-Dewar J."/>
            <person name="Goldberg J."/>
            <person name="Griggs A."/>
            <person name="Gujja S."/>
            <person name="Hansen M."/>
            <person name="Howarth C."/>
            <person name="Imamovic A."/>
            <person name="Ireland A."/>
            <person name="Larimer J."/>
            <person name="McCowan C."/>
            <person name="Murphy C."/>
            <person name="Pearson M."/>
            <person name="Poon T.W."/>
            <person name="Priest M."/>
            <person name="Roberts A."/>
            <person name="Saif S."/>
            <person name="Shea T."/>
            <person name="Sisk P."/>
            <person name="Sykes S."/>
            <person name="Wortman J."/>
            <person name="Nusbaum C."/>
            <person name="Birren B."/>
        </authorList>
    </citation>
    <scope>NUCLEOTIDE SEQUENCE [LARGE SCALE GENOMIC DNA]</scope>
    <source>
        <strain evidence="8 9">CBS 101466</strain>
    </source>
</reference>
<evidence type="ECO:0008006" key="10">
    <source>
        <dbReference type="Google" id="ProtNLM"/>
    </source>
</evidence>
<protein>
    <recommendedName>
        <fullName evidence="10">Alb1-domain-containing protein</fullName>
    </recommendedName>
</protein>
<evidence type="ECO:0000256" key="6">
    <source>
        <dbReference type="ARBA" id="ARBA00023242"/>
    </source>
</evidence>
<dbReference type="InterPro" id="IPR022784">
    <property type="entry name" value="Ribosome_bgen_Alb1"/>
</dbReference>
<proteinExistence type="predicted"/>
<evidence type="ECO:0000256" key="5">
    <source>
        <dbReference type="ARBA" id="ARBA00022517"/>
    </source>
</evidence>
<evidence type="ECO:0000256" key="7">
    <source>
        <dbReference type="SAM" id="MobiDB-lite"/>
    </source>
</evidence>
<keyword evidence="6" id="KW-0539">Nucleus</keyword>
<evidence type="ECO:0000256" key="4">
    <source>
        <dbReference type="ARBA" id="ARBA00022490"/>
    </source>
</evidence>
<feature type="compositionally biased region" description="Acidic residues" evidence="7">
    <location>
        <begin position="133"/>
        <end position="146"/>
    </location>
</feature>
<evidence type="ECO:0000256" key="3">
    <source>
        <dbReference type="ARBA" id="ARBA00022448"/>
    </source>
</evidence>
<evidence type="ECO:0000256" key="1">
    <source>
        <dbReference type="ARBA" id="ARBA00004123"/>
    </source>
</evidence>
<feature type="region of interest" description="Disordered" evidence="7">
    <location>
        <begin position="1"/>
        <end position="78"/>
    </location>
</feature>
<dbReference type="GO" id="GO:0030687">
    <property type="term" value="C:preribosome, large subunit precursor"/>
    <property type="evidence" value="ECO:0007669"/>
    <property type="project" value="TreeGrafter"/>
</dbReference>
<gene>
    <name evidence="8" type="ORF">HMPREF1541_09887</name>
</gene>
<dbReference type="Proteomes" id="UP000030752">
    <property type="component" value="Unassembled WGS sequence"/>
</dbReference>
<evidence type="ECO:0000313" key="8">
    <source>
        <dbReference type="EMBL" id="ETN45011.1"/>
    </source>
</evidence>
<dbReference type="HOGENOM" id="CLU_085138_1_0_1"/>
<feature type="compositionally biased region" description="Basic residues" evidence="7">
    <location>
        <begin position="57"/>
        <end position="70"/>
    </location>
</feature>
<dbReference type="GO" id="GO:0005730">
    <property type="term" value="C:nucleolus"/>
    <property type="evidence" value="ECO:0007669"/>
    <property type="project" value="TreeGrafter"/>
</dbReference>
<sequence>MAKTPKVKQKAGANSRSRAARRGGSPSLDLDKSVTDAPRASDATPVLSARPGGGIQKAKKKQKPMKRGQRARQEKGLARAEIVMDQLEKKKSESQVKMKKVRGRRAIWDEINGEAEEEKRKTPKLFSARGDDAEAEDQQWEDVDEQGDQEMKLVDGVQVPANAPVNKLVVVDRTASNAGSDLDDIS</sequence>
<comment type="subcellular location">
    <subcellularLocation>
        <location evidence="2">Cytoplasm</location>
    </subcellularLocation>
    <subcellularLocation>
        <location evidence="1">Nucleus</location>
    </subcellularLocation>
</comment>
<dbReference type="RefSeq" id="XP_008712781.1">
    <property type="nucleotide sequence ID" value="XM_008714559.1"/>
</dbReference>
<dbReference type="eggNOG" id="ENOG502SC3P">
    <property type="taxonomic scope" value="Eukaryota"/>
</dbReference>
<evidence type="ECO:0000256" key="2">
    <source>
        <dbReference type="ARBA" id="ARBA00004496"/>
    </source>
</evidence>
<organism evidence="8 9">
    <name type="scientific">Cyphellophora europaea (strain CBS 101466)</name>
    <name type="common">Phialophora europaea</name>
    <dbReference type="NCBI Taxonomy" id="1220924"/>
    <lineage>
        <taxon>Eukaryota</taxon>
        <taxon>Fungi</taxon>
        <taxon>Dikarya</taxon>
        <taxon>Ascomycota</taxon>
        <taxon>Pezizomycotina</taxon>
        <taxon>Eurotiomycetes</taxon>
        <taxon>Chaetothyriomycetidae</taxon>
        <taxon>Chaetothyriales</taxon>
        <taxon>Cyphellophoraceae</taxon>
        <taxon>Cyphellophora</taxon>
    </lineage>
</organism>
<feature type="compositionally biased region" description="Low complexity" evidence="7">
    <location>
        <begin position="11"/>
        <end position="27"/>
    </location>
</feature>
<dbReference type="Pfam" id="PF09135">
    <property type="entry name" value="Alb1"/>
    <property type="match status" value="1"/>
</dbReference>
<name>W2S8H5_CYPE1</name>
<dbReference type="GeneID" id="19977226"/>
<keyword evidence="5" id="KW-0690">Ribosome biogenesis</keyword>
<keyword evidence="4" id="KW-0963">Cytoplasm</keyword>
<dbReference type="GO" id="GO:0005737">
    <property type="term" value="C:cytoplasm"/>
    <property type="evidence" value="ECO:0007669"/>
    <property type="project" value="UniProtKB-SubCell"/>
</dbReference>
<dbReference type="GO" id="GO:0000055">
    <property type="term" value="P:ribosomal large subunit export from nucleus"/>
    <property type="evidence" value="ECO:0007669"/>
    <property type="project" value="TreeGrafter"/>
</dbReference>
<dbReference type="PANTHER" id="PTHR28280:SF1">
    <property type="entry name" value="SHUTTLING PRE-60S FACTOR ECM1"/>
    <property type="match status" value="1"/>
</dbReference>
<accession>W2S8H5</accession>
<dbReference type="InParanoid" id="W2S8H5"/>